<gene>
    <name evidence="1" type="ORF">BJ095_10552</name>
</gene>
<dbReference type="Proteomes" id="UP000247416">
    <property type="component" value="Unassembled WGS sequence"/>
</dbReference>
<dbReference type="CDD" id="cd07812">
    <property type="entry name" value="SRPBCC"/>
    <property type="match status" value="1"/>
</dbReference>
<proteinExistence type="predicted"/>
<comment type="caution">
    <text evidence="1">The sequence shown here is derived from an EMBL/GenBank/DDBJ whole genome shotgun (WGS) entry which is preliminary data.</text>
</comment>
<evidence type="ECO:0000313" key="1">
    <source>
        <dbReference type="EMBL" id="PYF07262.1"/>
    </source>
</evidence>
<keyword evidence="2" id="KW-1185">Reference proteome</keyword>
<organism evidence="1 2">
    <name type="scientific">Ureibacillus chungkukjangi</name>
    <dbReference type="NCBI Taxonomy" id="1202712"/>
    <lineage>
        <taxon>Bacteria</taxon>
        <taxon>Bacillati</taxon>
        <taxon>Bacillota</taxon>
        <taxon>Bacilli</taxon>
        <taxon>Bacillales</taxon>
        <taxon>Caryophanaceae</taxon>
        <taxon>Ureibacillus</taxon>
    </lineage>
</organism>
<dbReference type="SUPFAM" id="SSF55961">
    <property type="entry name" value="Bet v1-like"/>
    <property type="match status" value="1"/>
</dbReference>
<reference evidence="1 2" key="1">
    <citation type="submission" date="2018-06" db="EMBL/GenBank/DDBJ databases">
        <title>Genomic Encyclopedia of Archaeal and Bacterial Type Strains, Phase II (KMG-II): from individual species to whole genera.</title>
        <authorList>
            <person name="Goeker M."/>
        </authorList>
    </citation>
    <scope>NUCLEOTIDE SEQUENCE [LARGE SCALE GENOMIC DNA]</scope>
    <source>
        <strain evidence="1 2">KACC 16626</strain>
    </source>
</reference>
<dbReference type="InterPro" id="IPR019587">
    <property type="entry name" value="Polyketide_cyclase/dehydratase"/>
</dbReference>
<dbReference type="InterPro" id="IPR023393">
    <property type="entry name" value="START-like_dom_sf"/>
</dbReference>
<sequence length="156" mass="18268">MKSWTKDIVIEVPIEQVWNLLNGSLEDMQKIMPAVVAHEPVKLTDEKIGSIYLQRYREGNREQEYEVQTLDYINDDFFKKLKVGFTLAKLFKITAEYELKSIETNKTNFRYTTTNTPLKWFLKPLVKFASDKVVVQFVERVKKEAEQQALQSSGQL</sequence>
<protein>
    <submittedName>
        <fullName evidence="1">Polyketide cyclase/dehydrase/lipid transport protein</fullName>
    </submittedName>
</protein>
<dbReference type="RefSeq" id="WP_107933240.1">
    <property type="nucleotide sequence ID" value="NZ_CP085009.1"/>
</dbReference>
<dbReference type="AlphaFoldDB" id="A0A318TR07"/>
<dbReference type="Gene3D" id="3.30.530.20">
    <property type="match status" value="1"/>
</dbReference>
<dbReference type="OrthoDB" id="2360771at2"/>
<accession>A0A318TR07</accession>
<dbReference type="EMBL" id="QJTJ01000005">
    <property type="protein sequence ID" value="PYF07262.1"/>
    <property type="molecule type" value="Genomic_DNA"/>
</dbReference>
<evidence type="ECO:0000313" key="2">
    <source>
        <dbReference type="Proteomes" id="UP000247416"/>
    </source>
</evidence>
<name>A0A318TR07_9BACL</name>
<dbReference type="Pfam" id="PF10604">
    <property type="entry name" value="Polyketide_cyc2"/>
    <property type="match status" value="1"/>
</dbReference>